<reference evidence="11" key="1">
    <citation type="submission" date="2015-11" db="EMBL/GenBank/DDBJ databases">
        <title>De novo transcriptome assembly of four potential Pierce s Disease insect vectors from Arizona vineyards.</title>
        <authorList>
            <person name="Tassone E.E."/>
        </authorList>
    </citation>
    <scope>NUCLEOTIDE SEQUENCE</scope>
</reference>
<evidence type="ECO:0000259" key="10">
    <source>
        <dbReference type="PROSITE" id="PS51489"/>
    </source>
</evidence>
<dbReference type="GO" id="GO:0004672">
    <property type="term" value="F:protein kinase activity"/>
    <property type="evidence" value="ECO:0007669"/>
    <property type="project" value="InterPro"/>
</dbReference>
<dbReference type="InterPro" id="IPR008271">
    <property type="entry name" value="Ser/Thr_kinase_AS"/>
</dbReference>
<feature type="region of interest" description="Disordered" evidence="8">
    <location>
        <begin position="804"/>
        <end position="826"/>
    </location>
</feature>
<feature type="region of interest" description="Disordered" evidence="8">
    <location>
        <begin position="217"/>
        <end position="256"/>
    </location>
</feature>
<dbReference type="Pfam" id="PF00069">
    <property type="entry name" value="Pkinase"/>
    <property type="match status" value="1"/>
</dbReference>
<keyword evidence="2" id="KW-0158">Chromosome</keyword>
<evidence type="ECO:0000256" key="6">
    <source>
        <dbReference type="ARBA" id="ARBA00023328"/>
    </source>
</evidence>
<dbReference type="Gene3D" id="1.10.510.10">
    <property type="entry name" value="Transferase(Phosphotransferase) domain 1"/>
    <property type="match status" value="1"/>
</dbReference>
<evidence type="ECO:0000256" key="3">
    <source>
        <dbReference type="ARBA" id="ARBA00022741"/>
    </source>
</evidence>
<evidence type="ECO:0000256" key="5">
    <source>
        <dbReference type="ARBA" id="ARBA00022840"/>
    </source>
</evidence>
<dbReference type="GO" id="GO:0007094">
    <property type="term" value="P:mitotic spindle assembly checkpoint signaling"/>
    <property type="evidence" value="ECO:0007669"/>
    <property type="project" value="InterPro"/>
</dbReference>
<dbReference type="SUPFAM" id="SSF56112">
    <property type="entry name" value="Protein kinase-like (PK-like)"/>
    <property type="match status" value="1"/>
</dbReference>
<keyword evidence="4" id="KW-0995">Kinetochore</keyword>
<sequence length="1193" mass="133641">MNTSEVLDLSKENIQPLKQGRNAVKLGTALQAQTNVELHQKLLAEREQFELLIRMYEGDDPLKPHYDYVNWIEQSFPKHGPDSNIVQILENTLTAYKDDERYKQDVRYAELLIKYIDMQPNPVEIYQLVYNQGLCTMCAPFYKAWADELDKLNDVKNADQVYELGIRVNAQPLELLKEAHLRFQLSVGRRLLGRQEESNDAERDYNRQALHKLQKQNIYSARDPKGAPGQIKQQGLGSRNSQSNAPFKVYQGDDNECNAGDGHGKMFPKHKLVNKENTLKAGPWTQQGGKHRSRVPGPTTLAPTFHVHEDEGADVGSGNHKTPTVPRALKPRKIDNFTCPLAVFEPPDPTKKPMYCKSKVYAGGREFQFEELRAALYNRRYEQLQALKIQQALQNEIDSRQPQENPTTDEDDVSVPEKKLEVFTSNKKDIDTTPVKTQIQKAVTPEPSYEHNLQSPIPTSQVQAQPTIYSEIINADEINSAFQAKNIEKLAFECKTVPLDANTSLFHCQSFTVNTKEAMNVVQEMWNSPSPAQGFGQNARASRAFPVSPLALDESGVFKVPAPPPPCRTEESDLAGALKSTTPSFPIYCDDEPTPAPTLTPAPPQPFQIYSDEVEPESQPTKENVDSENVQNVQQHENAPLPLPPFVPITKKPVSNFGGPDAATLKMLAFDSDDSCDEVPTPKQHTADSFKPHNLLKEVNCVPVVSVTAPTPVIDNHRKSFGEGMIPHPVFQDEDKYEDMTCNTKAFDFVLPSSTPLVGHLKSTNNQASKHNVNGSYIAEEVKKCGANTKQELSMIFEASKERYSSSSGSSGSKTQGSVCTAGNTSLPPAQPELMEKLAQISANKSQQELEKSVGLLNISGAVDPFSTDLIKQLLSHMGYPKKHHLIGLHRSESDAPQLNCNSTAKLGNVKYSVVGELGKGAYARVLKATREGQPVALKQQRPAWEWEWYIVQELQSRLPPSMMGWYLHMGNGYIYRNASILESEWAQYGSILSVVNKLKISGKNQNLHLALLFSIQFITIVENLHKCKIIHGDIKPDNFVLCSIPSGDVRVPCVKLIDFGRSIDMTLFPEDTTFSTVVKTDGFQCNEMKDGRSWTYQTDLYGLAGSIHCVLFYDYMKVVKRDNKWQLGNKIPRYMMPTVWQEVFTPLLNVESCEKLPDLTAMREILEQRFMSADDSTINQSINSLSNVLLNK</sequence>
<dbReference type="FunFam" id="1.25.40.430:FF:000003">
    <property type="entry name" value="Checkpoint serine/threonine-protein kinase BUB1"/>
    <property type="match status" value="1"/>
</dbReference>
<dbReference type="InterPro" id="IPR015661">
    <property type="entry name" value="Bub1/Mad3"/>
</dbReference>
<dbReference type="InterPro" id="IPR000719">
    <property type="entry name" value="Prot_kinase_dom"/>
</dbReference>
<dbReference type="SMART" id="SM00220">
    <property type="entry name" value="S_TKc"/>
    <property type="match status" value="1"/>
</dbReference>
<dbReference type="PANTHER" id="PTHR14030">
    <property type="entry name" value="MITOTIC CHECKPOINT SERINE/THREONINE-PROTEIN KINASE BUB1"/>
    <property type="match status" value="1"/>
</dbReference>
<dbReference type="InterPro" id="IPR013212">
    <property type="entry name" value="Mad3/Bub1_I"/>
</dbReference>
<dbReference type="PANTHER" id="PTHR14030:SF4">
    <property type="entry name" value="BUB1 KINASE, ISOFORM A-RELATED"/>
    <property type="match status" value="1"/>
</dbReference>
<evidence type="ECO:0000259" key="9">
    <source>
        <dbReference type="PROSITE" id="PS50011"/>
    </source>
</evidence>
<evidence type="ECO:0000256" key="4">
    <source>
        <dbReference type="ARBA" id="ARBA00022838"/>
    </source>
</evidence>
<dbReference type="Pfam" id="PF08311">
    <property type="entry name" value="Mad3_BUB1_I"/>
    <property type="match status" value="1"/>
</dbReference>
<protein>
    <recommendedName>
        <fullName evidence="12">Protein kinase domain-containing protein</fullName>
    </recommendedName>
</protein>
<feature type="domain" description="BUB1 N-terminal" evidence="10">
    <location>
        <begin position="49"/>
        <end position="208"/>
    </location>
</feature>
<dbReference type="GO" id="GO:0000776">
    <property type="term" value="C:kinetochore"/>
    <property type="evidence" value="ECO:0007669"/>
    <property type="project" value="UniProtKB-KW"/>
</dbReference>
<organism evidence="11">
    <name type="scientific">Graphocephala atropunctata</name>
    <dbReference type="NCBI Taxonomy" id="36148"/>
    <lineage>
        <taxon>Eukaryota</taxon>
        <taxon>Metazoa</taxon>
        <taxon>Ecdysozoa</taxon>
        <taxon>Arthropoda</taxon>
        <taxon>Hexapoda</taxon>
        <taxon>Insecta</taxon>
        <taxon>Pterygota</taxon>
        <taxon>Neoptera</taxon>
        <taxon>Paraneoptera</taxon>
        <taxon>Hemiptera</taxon>
        <taxon>Auchenorrhyncha</taxon>
        <taxon>Membracoidea</taxon>
        <taxon>Cicadellidae</taxon>
        <taxon>Cicadellinae</taxon>
        <taxon>Cicadellini</taxon>
        <taxon>Graphocephala</taxon>
    </lineage>
</organism>
<dbReference type="PROSITE" id="PS00107">
    <property type="entry name" value="PROTEIN_KINASE_ATP"/>
    <property type="match status" value="1"/>
</dbReference>
<dbReference type="EMBL" id="GEBQ01017305">
    <property type="protein sequence ID" value="JAT22672.1"/>
    <property type="molecule type" value="Transcribed_RNA"/>
</dbReference>
<comment type="subcellular location">
    <subcellularLocation>
        <location evidence="1">Chromosome</location>
        <location evidence="1">Centromere</location>
        <location evidence="1">Kinetochore</location>
    </subcellularLocation>
</comment>
<gene>
    <name evidence="11" type="ORF">g.25644</name>
</gene>
<keyword evidence="3 7" id="KW-0547">Nucleotide-binding</keyword>
<dbReference type="AlphaFoldDB" id="A0A1B6LG59"/>
<dbReference type="GO" id="GO:0032991">
    <property type="term" value="C:protein-containing complex"/>
    <property type="evidence" value="ECO:0007669"/>
    <property type="project" value="UniProtKB-ARBA"/>
</dbReference>
<dbReference type="InterPro" id="IPR011009">
    <property type="entry name" value="Kinase-like_dom_sf"/>
</dbReference>
<proteinExistence type="predicted"/>
<accession>A0A1B6LG59</accession>
<evidence type="ECO:0000256" key="2">
    <source>
        <dbReference type="ARBA" id="ARBA00022454"/>
    </source>
</evidence>
<dbReference type="InterPro" id="IPR017441">
    <property type="entry name" value="Protein_kinase_ATP_BS"/>
</dbReference>
<dbReference type="PROSITE" id="PS51489">
    <property type="entry name" value="BUB1_N"/>
    <property type="match status" value="1"/>
</dbReference>
<dbReference type="GO" id="GO:0051754">
    <property type="term" value="P:meiotic sister chromatid cohesion, centromeric"/>
    <property type="evidence" value="ECO:0007669"/>
    <property type="project" value="TreeGrafter"/>
</dbReference>
<evidence type="ECO:0000256" key="8">
    <source>
        <dbReference type="SAM" id="MobiDB-lite"/>
    </source>
</evidence>
<dbReference type="PROSITE" id="PS50011">
    <property type="entry name" value="PROTEIN_KINASE_DOM"/>
    <property type="match status" value="1"/>
</dbReference>
<keyword evidence="5 7" id="KW-0067">ATP-binding</keyword>
<dbReference type="Gene3D" id="1.25.40.430">
    <property type="match status" value="1"/>
</dbReference>
<feature type="domain" description="Protein kinase" evidence="9">
    <location>
        <begin position="912"/>
        <end position="1193"/>
    </location>
</feature>
<evidence type="ECO:0000256" key="7">
    <source>
        <dbReference type="PROSITE-ProRule" id="PRU10141"/>
    </source>
</evidence>
<evidence type="ECO:0008006" key="12">
    <source>
        <dbReference type="Google" id="ProtNLM"/>
    </source>
</evidence>
<feature type="compositionally biased region" description="Polar residues" evidence="8">
    <location>
        <begin position="231"/>
        <end position="245"/>
    </location>
</feature>
<dbReference type="GO" id="GO:0005634">
    <property type="term" value="C:nucleus"/>
    <property type="evidence" value="ECO:0007669"/>
    <property type="project" value="TreeGrafter"/>
</dbReference>
<keyword evidence="6" id="KW-0137">Centromere</keyword>
<feature type="compositionally biased region" description="Polar residues" evidence="8">
    <location>
        <begin position="814"/>
        <end position="826"/>
    </location>
</feature>
<evidence type="ECO:0000313" key="11">
    <source>
        <dbReference type="EMBL" id="JAT22672.1"/>
    </source>
</evidence>
<evidence type="ECO:0000256" key="1">
    <source>
        <dbReference type="ARBA" id="ARBA00004629"/>
    </source>
</evidence>
<dbReference type="PROSITE" id="PS00108">
    <property type="entry name" value="PROTEIN_KINASE_ST"/>
    <property type="match status" value="1"/>
</dbReference>
<dbReference type="GO" id="GO:0005524">
    <property type="term" value="F:ATP binding"/>
    <property type="evidence" value="ECO:0007669"/>
    <property type="project" value="UniProtKB-UniRule"/>
</dbReference>
<feature type="binding site" evidence="7">
    <location>
        <position position="939"/>
    </location>
    <ligand>
        <name>ATP</name>
        <dbReference type="ChEBI" id="CHEBI:30616"/>
    </ligand>
</feature>
<name>A0A1B6LG59_9HEMI</name>
<dbReference type="SMART" id="SM00777">
    <property type="entry name" value="Mad3_BUB1_I"/>
    <property type="match status" value="1"/>
</dbReference>